<evidence type="ECO:0000313" key="3">
    <source>
        <dbReference type="Proteomes" id="UP001516400"/>
    </source>
</evidence>
<keyword evidence="3" id="KW-1185">Reference proteome</keyword>
<organism evidence="2 3">
    <name type="scientific">Cryptolaemus montrouzieri</name>
    <dbReference type="NCBI Taxonomy" id="559131"/>
    <lineage>
        <taxon>Eukaryota</taxon>
        <taxon>Metazoa</taxon>
        <taxon>Ecdysozoa</taxon>
        <taxon>Arthropoda</taxon>
        <taxon>Hexapoda</taxon>
        <taxon>Insecta</taxon>
        <taxon>Pterygota</taxon>
        <taxon>Neoptera</taxon>
        <taxon>Endopterygota</taxon>
        <taxon>Coleoptera</taxon>
        <taxon>Polyphaga</taxon>
        <taxon>Cucujiformia</taxon>
        <taxon>Coccinelloidea</taxon>
        <taxon>Coccinellidae</taxon>
        <taxon>Scymninae</taxon>
        <taxon>Scymnini</taxon>
        <taxon>Cryptolaemus</taxon>
    </lineage>
</organism>
<proteinExistence type="predicted"/>
<keyword evidence="1" id="KW-1133">Transmembrane helix</keyword>
<dbReference type="AlphaFoldDB" id="A0ABD2PFQ8"/>
<dbReference type="EMBL" id="JABFTP020000186">
    <property type="protein sequence ID" value="KAL3289587.1"/>
    <property type="molecule type" value="Genomic_DNA"/>
</dbReference>
<dbReference type="Proteomes" id="UP001516400">
    <property type="component" value="Unassembled WGS sequence"/>
</dbReference>
<evidence type="ECO:0000313" key="2">
    <source>
        <dbReference type="EMBL" id="KAL3289587.1"/>
    </source>
</evidence>
<evidence type="ECO:0000256" key="1">
    <source>
        <dbReference type="SAM" id="Phobius"/>
    </source>
</evidence>
<comment type="caution">
    <text evidence="2">The sequence shown here is derived from an EMBL/GenBank/DDBJ whole genome shotgun (WGS) entry which is preliminary data.</text>
</comment>
<keyword evidence="1" id="KW-0472">Membrane</keyword>
<feature type="transmembrane region" description="Helical" evidence="1">
    <location>
        <begin position="50"/>
        <end position="75"/>
    </location>
</feature>
<feature type="transmembrane region" description="Helical" evidence="1">
    <location>
        <begin position="7"/>
        <end position="30"/>
    </location>
</feature>
<reference evidence="2 3" key="1">
    <citation type="journal article" date="2021" name="BMC Biol.">
        <title>Horizontally acquired antibacterial genes associated with adaptive radiation of ladybird beetles.</title>
        <authorList>
            <person name="Li H.S."/>
            <person name="Tang X.F."/>
            <person name="Huang Y.H."/>
            <person name="Xu Z.Y."/>
            <person name="Chen M.L."/>
            <person name="Du X.Y."/>
            <person name="Qiu B.Y."/>
            <person name="Chen P.T."/>
            <person name="Zhang W."/>
            <person name="Slipinski A."/>
            <person name="Escalona H.E."/>
            <person name="Waterhouse R.M."/>
            <person name="Zwick A."/>
            <person name="Pang H."/>
        </authorList>
    </citation>
    <scope>NUCLEOTIDE SEQUENCE [LARGE SCALE GENOMIC DNA]</scope>
    <source>
        <strain evidence="2">SYSU2018</strain>
    </source>
</reference>
<accession>A0ABD2PFQ8</accession>
<gene>
    <name evidence="2" type="ORF">HHI36_023000</name>
</gene>
<keyword evidence="1" id="KW-0812">Transmembrane</keyword>
<name>A0ABD2PFQ8_9CUCU</name>
<protein>
    <submittedName>
        <fullName evidence="2">Uncharacterized protein</fullName>
    </submittedName>
</protein>
<sequence length="142" mass="16624">MLNWRKHITYLSGNLSSICYSLSIIGQYLSAADMIDIYYAIFESRVRYGIIFWGRSAGLLTLAAIYIQECLLFVFKHKDLFEKKIVTTYNTRTTSLKYPQHRLSKTEEDPEYACVTFYNKLTPQIRSIRLTQIQEDDIQEAT</sequence>